<name>D5XE61_THEPJ</name>
<dbReference type="Proteomes" id="UP000002377">
    <property type="component" value="Chromosome"/>
</dbReference>
<dbReference type="Pfam" id="PF01863">
    <property type="entry name" value="YgjP-like"/>
    <property type="match status" value="1"/>
</dbReference>
<protein>
    <recommendedName>
        <fullName evidence="1">YgjP-like metallopeptidase domain-containing protein</fullName>
    </recommendedName>
</protein>
<dbReference type="EMBL" id="CP002028">
    <property type="protein sequence ID" value="ADG81932.1"/>
    <property type="molecule type" value="Genomic_DNA"/>
</dbReference>
<evidence type="ECO:0000313" key="2">
    <source>
        <dbReference type="EMBL" id="ADG81932.1"/>
    </source>
</evidence>
<evidence type="ECO:0000259" key="1">
    <source>
        <dbReference type="Pfam" id="PF01863"/>
    </source>
</evidence>
<dbReference type="RefSeq" id="WP_013119951.1">
    <property type="nucleotide sequence ID" value="NC_014152.1"/>
</dbReference>
<dbReference type="HOGENOM" id="CLU_065947_2_2_9"/>
<gene>
    <name evidence="2" type="ordered locus">TherJR_1067</name>
</gene>
<dbReference type="CDD" id="cd07344">
    <property type="entry name" value="M48_yhfN_like"/>
    <property type="match status" value="1"/>
</dbReference>
<dbReference type="Gene3D" id="3.30.2010.10">
    <property type="entry name" value="Metalloproteases ('zincins'), catalytic domain"/>
    <property type="match status" value="1"/>
</dbReference>
<feature type="domain" description="YgjP-like metallopeptidase" evidence="1">
    <location>
        <begin position="14"/>
        <end position="216"/>
    </location>
</feature>
<dbReference type="AlphaFoldDB" id="D5XE61"/>
<dbReference type="STRING" id="635013.TherJR_1067"/>
<dbReference type="KEGG" id="tjr:TherJR_1067"/>
<sequence>MSIEIHEIIRSKRKTIALVVTADAKLVVRAPLNTPTDYIKSLVQKKKKWITEKQQAIVLRNEIHKEKQFVNGEGFLYLGDSYKLEISKDEQQVILKHGRLILPETELRTAGEKIRRWYKNEAKRVIQERVKYYSQLTGIKYKSVKITDAKRRWGSCGPKGSLNFTWRLVMAPLRVIDYVVVHELAHIEFADHSKEYWVRVRTIMPDFEKQRKWLEENQKLLDVI</sequence>
<organism evidence="2 3">
    <name type="scientific">Thermincola potens (strain JR)</name>
    <dbReference type="NCBI Taxonomy" id="635013"/>
    <lineage>
        <taxon>Bacteria</taxon>
        <taxon>Bacillati</taxon>
        <taxon>Bacillota</taxon>
        <taxon>Clostridia</taxon>
        <taxon>Eubacteriales</taxon>
        <taxon>Thermincolaceae</taxon>
        <taxon>Thermincola</taxon>
    </lineage>
</organism>
<proteinExistence type="predicted"/>
<dbReference type="PANTHER" id="PTHR30399">
    <property type="entry name" value="UNCHARACTERIZED PROTEIN YGJP"/>
    <property type="match status" value="1"/>
</dbReference>
<dbReference type="InterPro" id="IPR002725">
    <property type="entry name" value="YgjP-like_metallopeptidase"/>
</dbReference>
<reference evidence="2 3" key="1">
    <citation type="submission" date="2010-05" db="EMBL/GenBank/DDBJ databases">
        <title>Complete sequence of Thermincola sp. JR.</title>
        <authorList>
            <consortium name="US DOE Joint Genome Institute"/>
            <person name="Lucas S."/>
            <person name="Copeland A."/>
            <person name="Lapidus A."/>
            <person name="Cheng J.-F."/>
            <person name="Bruce D."/>
            <person name="Goodwin L."/>
            <person name="Pitluck S."/>
            <person name="Chertkov O."/>
            <person name="Detter J.C."/>
            <person name="Han C."/>
            <person name="Tapia R."/>
            <person name="Land M."/>
            <person name="Hauser L."/>
            <person name="Kyrpides N."/>
            <person name="Mikhailova N."/>
            <person name="Hazen T.C."/>
            <person name="Woyke T."/>
        </authorList>
    </citation>
    <scope>NUCLEOTIDE SEQUENCE [LARGE SCALE GENOMIC DNA]</scope>
    <source>
        <strain evidence="2 3">JR</strain>
    </source>
</reference>
<dbReference type="PANTHER" id="PTHR30399:SF1">
    <property type="entry name" value="UTP PYROPHOSPHATASE"/>
    <property type="match status" value="1"/>
</dbReference>
<accession>D5XE61</accession>
<dbReference type="eggNOG" id="COG1451">
    <property type="taxonomic scope" value="Bacteria"/>
</dbReference>
<evidence type="ECO:0000313" key="3">
    <source>
        <dbReference type="Proteomes" id="UP000002377"/>
    </source>
</evidence>
<keyword evidence="3" id="KW-1185">Reference proteome</keyword>
<dbReference type="InterPro" id="IPR053136">
    <property type="entry name" value="UTP_pyrophosphatase-like"/>
</dbReference>